<organism evidence="2 3">
    <name type="scientific">Daphnia magna</name>
    <dbReference type="NCBI Taxonomy" id="35525"/>
    <lineage>
        <taxon>Eukaryota</taxon>
        <taxon>Metazoa</taxon>
        <taxon>Ecdysozoa</taxon>
        <taxon>Arthropoda</taxon>
        <taxon>Crustacea</taxon>
        <taxon>Branchiopoda</taxon>
        <taxon>Diplostraca</taxon>
        <taxon>Cladocera</taxon>
        <taxon>Anomopoda</taxon>
        <taxon>Daphniidae</taxon>
        <taxon>Daphnia</taxon>
    </lineage>
</organism>
<protein>
    <submittedName>
        <fullName evidence="2">Uncharacterized protein</fullName>
    </submittedName>
</protein>
<dbReference type="EMBL" id="LRGB01008615">
    <property type="protein sequence ID" value="KZS00766.1"/>
    <property type="molecule type" value="Genomic_DNA"/>
</dbReference>
<feature type="region of interest" description="Disordered" evidence="1">
    <location>
        <begin position="35"/>
        <end position="118"/>
    </location>
</feature>
<gene>
    <name evidence="2" type="ORF">APZ42_002805</name>
</gene>
<dbReference type="Proteomes" id="UP000076858">
    <property type="component" value="Unassembled WGS sequence"/>
</dbReference>
<dbReference type="AlphaFoldDB" id="A0A164I139"/>
<reference evidence="2 3" key="1">
    <citation type="submission" date="2016-03" db="EMBL/GenBank/DDBJ databases">
        <title>EvidentialGene: Evidence-directed Construction of Genes on Genomes.</title>
        <authorList>
            <person name="Gilbert D.G."/>
            <person name="Choi J.-H."/>
            <person name="Mockaitis K."/>
            <person name="Colbourne J."/>
            <person name="Pfrender M."/>
        </authorList>
    </citation>
    <scope>NUCLEOTIDE SEQUENCE [LARGE SCALE GENOMIC DNA]</scope>
    <source>
        <strain evidence="2 3">Xinb3</strain>
        <tissue evidence="2">Complete organism</tissue>
    </source>
</reference>
<proteinExistence type="predicted"/>
<name>A0A164I139_9CRUS</name>
<accession>A0A164I139</accession>
<sequence>MRPGPQRGQPCAAVAAVVPQARCAGLPAARRGGLWRPSLQLSTAAPAQLRPGQRPRAGRRTAGRAGGDPGAEHPRDAGGALRRTRCRGGPGVHQYPPGGTQHRVHPASLRSQGADLRP</sequence>
<evidence type="ECO:0000313" key="3">
    <source>
        <dbReference type="Proteomes" id="UP000076858"/>
    </source>
</evidence>
<comment type="caution">
    <text evidence="2">The sequence shown here is derived from an EMBL/GenBank/DDBJ whole genome shotgun (WGS) entry which is preliminary data.</text>
</comment>
<keyword evidence="3" id="KW-1185">Reference proteome</keyword>
<evidence type="ECO:0000256" key="1">
    <source>
        <dbReference type="SAM" id="MobiDB-lite"/>
    </source>
</evidence>
<evidence type="ECO:0000313" key="2">
    <source>
        <dbReference type="EMBL" id="KZS00766.1"/>
    </source>
</evidence>